<evidence type="ECO:0000313" key="15">
    <source>
        <dbReference type="EMBL" id="MBP0726242.1"/>
    </source>
</evidence>
<dbReference type="GO" id="GO:0005886">
    <property type="term" value="C:plasma membrane"/>
    <property type="evidence" value="ECO:0007669"/>
    <property type="project" value="UniProtKB-SubCell"/>
</dbReference>
<evidence type="ECO:0000256" key="4">
    <source>
        <dbReference type="ARBA" id="ARBA00022475"/>
    </source>
</evidence>
<dbReference type="NCBIfam" id="TIGR00206">
    <property type="entry name" value="fliF"/>
    <property type="match status" value="1"/>
</dbReference>
<dbReference type="PIRSF" id="PIRSF004862">
    <property type="entry name" value="FliF"/>
    <property type="match status" value="1"/>
</dbReference>
<evidence type="ECO:0000256" key="2">
    <source>
        <dbReference type="ARBA" id="ARBA00004651"/>
    </source>
</evidence>
<dbReference type="InterPro" id="IPR013556">
    <property type="entry name" value="Flag_M-ring_C"/>
</dbReference>
<organism evidence="15 16">
    <name type="scientific">Gottfriedia endophytica</name>
    <dbReference type="NCBI Taxonomy" id="2820819"/>
    <lineage>
        <taxon>Bacteria</taxon>
        <taxon>Bacillati</taxon>
        <taxon>Bacillota</taxon>
        <taxon>Bacilli</taxon>
        <taxon>Bacillales</taxon>
        <taxon>Bacillaceae</taxon>
        <taxon>Gottfriedia</taxon>
    </lineage>
</organism>
<keyword evidence="15" id="KW-0282">Flagellum</keyword>
<dbReference type="InterPro" id="IPR006182">
    <property type="entry name" value="FliF_N_dom"/>
</dbReference>
<comment type="subcellular location">
    <subcellularLocation>
        <location evidence="1 9">Bacterial flagellum basal body</location>
    </subcellularLocation>
    <subcellularLocation>
        <location evidence="2">Cell membrane</location>
        <topology evidence="2">Multi-pass membrane protein</topology>
    </subcellularLocation>
</comment>
<keyword evidence="4" id="KW-1003">Cell membrane</keyword>
<evidence type="ECO:0000256" key="12">
    <source>
        <dbReference type="SAM" id="Phobius"/>
    </source>
</evidence>
<keyword evidence="8 9" id="KW-0975">Bacterial flagellum</keyword>
<feature type="transmembrane region" description="Helical" evidence="12">
    <location>
        <begin position="25"/>
        <end position="45"/>
    </location>
</feature>
<gene>
    <name evidence="15" type="primary">fliF</name>
    <name evidence="15" type="ORF">J5Y03_13745</name>
</gene>
<evidence type="ECO:0000259" key="13">
    <source>
        <dbReference type="Pfam" id="PF01514"/>
    </source>
</evidence>
<evidence type="ECO:0000256" key="9">
    <source>
        <dbReference type="PIRNR" id="PIRNR004862"/>
    </source>
</evidence>
<evidence type="ECO:0000256" key="6">
    <source>
        <dbReference type="ARBA" id="ARBA00022989"/>
    </source>
</evidence>
<keyword evidence="7 12" id="KW-0472">Membrane</keyword>
<feature type="compositionally biased region" description="Polar residues" evidence="11">
    <location>
        <begin position="329"/>
        <end position="340"/>
    </location>
</feature>
<dbReference type="Proteomes" id="UP000682134">
    <property type="component" value="Unassembled WGS sequence"/>
</dbReference>
<evidence type="ECO:0000256" key="10">
    <source>
        <dbReference type="SAM" id="Coils"/>
    </source>
</evidence>
<evidence type="ECO:0000256" key="1">
    <source>
        <dbReference type="ARBA" id="ARBA00004117"/>
    </source>
</evidence>
<comment type="similarity">
    <text evidence="3 9">Belongs to the FliF family.</text>
</comment>
<evidence type="ECO:0000256" key="8">
    <source>
        <dbReference type="ARBA" id="ARBA00023143"/>
    </source>
</evidence>
<dbReference type="EMBL" id="JAGIYQ010000009">
    <property type="protein sequence ID" value="MBP0726242.1"/>
    <property type="molecule type" value="Genomic_DNA"/>
</dbReference>
<keyword evidence="15" id="KW-0969">Cilium</keyword>
<keyword evidence="16" id="KW-1185">Reference proteome</keyword>
<evidence type="ECO:0000259" key="14">
    <source>
        <dbReference type="Pfam" id="PF08345"/>
    </source>
</evidence>
<dbReference type="Gene3D" id="3.30.300.30">
    <property type="match status" value="1"/>
</dbReference>
<feature type="coiled-coil region" evidence="10">
    <location>
        <begin position="126"/>
        <end position="153"/>
    </location>
</feature>
<reference evidence="15" key="1">
    <citation type="submission" date="2021-04" db="EMBL/GenBank/DDBJ databases">
        <title>Genome seq and assembly of Bacillus sp.</title>
        <authorList>
            <person name="Chhetri G."/>
        </authorList>
    </citation>
    <scope>NUCLEOTIDE SEQUENCE</scope>
    <source>
        <strain evidence="15">RG28</strain>
    </source>
</reference>
<accession>A0A940SHI9</accession>
<dbReference type="GO" id="GO:0003774">
    <property type="term" value="F:cytoskeletal motor activity"/>
    <property type="evidence" value="ECO:0007669"/>
    <property type="project" value="InterPro"/>
</dbReference>
<dbReference type="PRINTS" id="PR01009">
    <property type="entry name" value="FLGMRINGFLIF"/>
</dbReference>
<sequence>MNEKLNESLNRIKSYWKSRTQFQKGLIIGIPLILALIIGITTYFLTKVNYVPLYSNLTPAETGQIKQTLDSQGVSSEIQDNGKTIYVPDNVVDSLKVDLAAKGIPDSGTIDYSFFSKNSNFSMTDNEFNVLKLEAMQNELANLMKQIDGVNNAKVMINLPQQSLWVSDQNQTASASIVLDTKPGYNFTPDQITALYHLVSKSIPNLPTDNIVITNQNFEYIDLPNQKNNSTANTYDTQQEVRKNVERDIQRQVQQLLGTMIGQNKVAVGVTADIDFTQEAREENLVEPVDKTNMQGIAVSAERIKEAYVGGKPATGGVAGTGTPDTTTYQSSGSSNNGDYSRSEERINYDVNRIKRKIVESPYKIRDLGIQVAVEPPNPKNPNSLPQQTINDIKQMLGTIVSTSIDKSYIQGGTALTPQQVGNKIAVSVLPFNGNTIQQIQPQSTIPVWMYIVGGVLLLVILLLIILLLRKKRNEEVLVEDLNEEDMIDVPDINDEQETDSTVRRKQLERMAKDKPDEFAKLLRSWLAED</sequence>
<evidence type="ECO:0000313" key="16">
    <source>
        <dbReference type="Proteomes" id="UP000682134"/>
    </source>
</evidence>
<dbReference type="InterPro" id="IPR043427">
    <property type="entry name" value="YscJ/FliF"/>
</dbReference>
<evidence type="ECO:0000256" key="3">
    <source>
        <dbReference type="ARBA" id="ARBA00007971"/>
    </source>
</evidence>
<protein>
    <recommendedName>
        <fullName evidence="9">Flagellar M-ring protein</fullName>
    </recommendedName>
</protein>
<evidence type="ECO:0000256" key="7">
    <source>
        <dbReference type="ARBA" id="ARBA00023136"/>
    </source>
</evidence>
<name>A0A940SHI9_9BACI</name>
<dbReference type="PANTHER" id="PTHR30046:SF0">
    <property type="entry name" value="FLAGELLAR M-RING PROTEIN"/>
    <property type="match status" value="1"/>
</dbReference>
<dbReference type="InterPro" id="IPR045851">
    <property type="entry name" value="AMP-bd_C_sf"/>
</dbReference>
<dbReference type="AlphaFoldDB" id="A0A940SHI9"/>
<feature type="domain" description="Flagellar M-ring N-terminal" evidence="13">
    <location>
        <begin position="46"/>
        <end position="221"/>
    </location>
</feature>
<dbReference type="GO" id="GO:0071973">
    <property type="term" value="P:bacterial-type flagellum-dependent cell motility"/>
    <property type="evidence" value="ECO:0007669"/>
    <property type="project" value="InterPro"/>
</dbReference>
<evidence type="ECO:0000256" key="11">
    <source>
        <dbReference type="SAM" id="MobiDB-lite"/>
    </source>
</evidence>
<keyword evidence="5 12" id="KW-0812">Transmembrane</keyword>
<comment type="caution">
    <text evidence="15">The sequence shown here is derived from an EMBL/GenBank/DDBJ whole genome shotgun (WGS) entry which is preliminary data.</text>
</comment>
<evidence type="ECO:0000256" key="5">
    <source>
        <dbReference type="ARBA" id="ARBA00022692"/>
    </source>
</evidence>
<dbReference type="Pfam" id="PF01514">
    <property type="entry name" value="YscJ_FliF"/>
    <property type="match status" value="1"/>
</dbReference>
<keyword evidence="15" id="KW-0966">Cell projection</keyword>
<dbReference type="PANTHER" id="PTHR30046">
    <property type="entry name" value="FLAGELLAR M-RING PROTEIN"/>
    <property type="match status" value="1"/>
</dbReference>
<feature type="domain" description="Flagellar M-ring C-terminal" evidence="14">
    <location>
        <begin position="257"/>
        <end position="399"/>
    </location>
</feature>
<dbReference type="InterPro" id="IPR000067">
    <property type="entry name" value="FlgMring_FliF"/>
</dbReference>
<feature type="region of interest" description="Disordered" evidence="11">
    <location>
        <begin position="315"/>
        <end position="342"/>
    </location>
</feature>
<dbReference type="RefSeq" id="WP_209406586.1">
    <property type="nucleotide sequence ID" value="NZ_JAGIYQ010000009.1"/>
</dbReference>
<feature type="transmembrane region" description="Helical" evidence="12">
    <location>
        <begin position="448"/>
        <end position="469"/>
    </location>
</feature>
<keyword evidence="6 12" id="KW-1133">Transmembrane helix</keyword>
<proteinExistence type="inferred from homology"/>
<comment type="function">
    <text evidence="9">The M ring may be actively involved in energy transduction.</text>
</comment>
<keyword evidence="10" id="KW-0175">Coiled coil</keyword>
<dbReference type="GO" id="GO:0009431">
    <property type="term" value="C:bacterial-type flagellum basal body, MS ring"/>
    <property type="evidence" value="ECO:0007669"/>
    <property type="project" value="InterPro"/>
</dbReference>
<dbReference type="Pfam" id="PF08345">
    <property type="entry name" value="YscJ_FliF_C"/>
    <property type="match status" value="1"/>
</dbReference>